<dbReference type="InterPro" id="IPR036271">
    <property type="entry name" value="Tet_transcr_reg_TetR-rel_C_sf"/>
</dbReference>
<keyword evidence="3" id="KW-0804">Transcription</keyword>
<dbReference type="SUPFAM" id="SSF46689">
    <property type="entry name" value="Homeodomain-like"/>
    <property type="match status" value="1"/>
</dbReference>
<dbReference type="Proteomes" id="UP001595855">
    <property type="component" value="Unassembled WGS sequence"/>
</dbReference>
<dbReference type="InterPro" id="IPR023772">
    <property type="entry name" value="DNA-bd_HTH_TetR-type_CS"/>
</dbReference>
<evidence type="ECO:0000256" key="3">
    <source>
        <dbReference type="ARBA" id="ARBA00023163"/>
    </source>
</evidence>
<dbReference type="Pfam" id="PF00440">
    <property type="entry name" value="TetR_N"/>
    <property type="match status" value="1"/>
</dbReference>
<gene>
    <name evidence="6" type="ORF">ACFPRC_36845</name>
</gene>
<name>A0ABV9X4G2_9ACTN</name>
<dbReference type="PROSITE" id="PS50977">
    <property type="entry name" value="HTH_TETR_2"/>
    <property type="match status" value="1"/>
</dbReference>
<feature type="DNA-binding region" description="H-T-H motif" evidence="4">
    <location>
        <begin position="31"/>
        <end position="50"/>
    </location>
</feature>
<evidence type="ECO:0000256" key="1">
    <source>
        <dbReference type="ARBA" id="ARBA00023015"/>
    </source>
</evidence>
<evidence type="ECO:0000256" key="4">
    <source>
        <dbReference type="PROSITE-ProRule" id="PRU00335"/>
    </source>
</evidence>
<keyword evidence="2 4" id="KW-0238">DNA-binding</keyword>
<dbReference type="RefSeq" id="WP_328661923.1">
    <property type="nucleotide sequence ID" value="NZ_BAAATN010000022.1"/>
</dbReference>
<keyword evidence="7" id="KW-1185">Reference proteome</keyword>
<evidence type="ECO:0000256" key="2">
    <source>
        <dbReference type="ARBA" id="ARBA00023125"/>
    </source>
</evidence>
<dbReference type="InterPro" id="IPR009057">
    <property type="entry name" value="Homeodomain-like_sf"/>
</dbReference>
<dbReference type="PANTHER" id="PTHR47506:SF1">
    <property type="entry name" value="HTH-TYPE TRANSCRIPTIONAL REGULATOR YJDC"/>
    <property type="match status" value="1"/>
</dbReference>
<dbReference type="SUPFAM" id="SSF48498">
    <property type="entry name" value="Tetracyclin repressor-like, C-terminal domain"/>
    <property type="match status" value="1"/>
</dbReference>
<accession>A0ABV9X4G2</accession>
<dbReference type="PANTHER" id="PTHR47506">
    <property type="entry name" value="TRANSCRIPTIONAL REGULATORY PROTEIN"/>
    <property type="match status" value="1"/>
</dbReference>
<dbReference type="PROSITE" id="PS01081">
    <property type="entry name" value="HTH_TETR_1"/>
    <property type="match status" value="1"/>
</dbReference>
<organism evidence="6 7">
    <name type="scientific">Streptomyces lienomycini</name>
    <dbReference type="NCBI Taxonomy" id="284035"/>
    <lineage>
        <taxon>Bacteria</taxon>
        <taxon>Bacillati</taxon>
        <taxon>Actinomycetota</taxon>
        <taxon>Actinomycetes</taxon>
        <taxon>Kitasatosporales</taxon>
        <taxon>Streptomycetaceae</taxon>
        <taxon>Streptomyces</taxon>
    </lineage>
</organism>
<proteinExistence type="predicted"/>
<feature type="domain" description="HTH tetR-type" evidence="5">
    <location>
        <begin position="8"/>
        <end position="68"/>
    </location>
</feature>
<comment type="caution">
    <text evidence="6">The sequence shown here is derived from an EMBL/GenBank/DDBJ whole genome shotgun (WGS) entry which is preliminary data.</text>
</comment>
<reference evidence="7" key="1">
    <citation type="journal article" date="2019" name="Int. J. Syst. Evol. Microbiol.">
        <title>The Global Catalogue of Microorganisms (GCM) 10K type strain sequencing project: providing services to taxonomists for standard genome sequencing and annotation.</title>
        <authorList>
            <consortium name="The Broad Institute Genomics Platform"/>
            <consortium name="The Broad Institute Genome Sequencing Center for Infectious Disease"/>
            <person name="Wu L."/>
            <person name="Ma J."/>
        </authorList>
    </citation>
    <scope>NUCLEOTIDE SEQUENCE [LARGE SCALE GENOMIC DNA]</scope>
    <source>
        <strain evidence="7">CGMCC 4.1542</strain>
    </source>
</reference>
<dbReference type="Gene3D" id="1.10.357.10">
    <property type="entry name" value="Tetracycline Repressor, domain 2"/>
    <property type="match status" value="1"/>
</dbReference>
<dbReference type="EMBL" id="JBHSJO010000003">
    <property type="protein sequence ID" value="MFC5020386.1"/>
    <property type="molecule type" value="Genomic_DNA"/>
</dbReference>
<protein>
    <submittedName>
        <fullName evidence="6">TetR/AcrR family transcriptional regulator</fullName>
    </submittedName>
</protein>
<dbReference type="InterPro" id="IPR001647">
    <property type="entry name" value="HTH_TetR"/>
</dbReference>
<sequence length="195" mass="20470">MVTQDRAARTRQALIAAAAADMDLNGYDGATLSVISASAQVSMGALTFHFSSKRALAEGVVAEASALTRERAAAAVSDQPSPLPAAIALLQHLADLLDESVVVRAAALLTRERPEAVPGWHQAWVPTLSHLLREADNAGQLHRDARPVAVANLAVYLLTAVEVHRGSAVGEGLDAQDSLSRLLPFVRRAIGTADT</sequence>
<evidence type="ECO:0000313" key="6">
    <source>
        <dbReference type="EMBL" id="MFC5020386.1"/>
    </source>
</evidence>
<evidence type="ECO:0000313" key="7">
    <source>
        <dbReference type="Proteomes" id="UP001595855"/>
    </source>
</evidence>
<evidence type="ECO:0000259" key="5">
    <source>
        <dbReference type="PROSITE" id="PS50977"/>
    </source>
</evidence>
<keyword evidence="1" id="KW-0805">Transcription regulation</keyword>